<dbReference type="PROSITE" id="PS50162">
    <property type="entry name" value="RECA_2"/>
    <property type="match status" value="1"/>
</dbReference>
<proteinExistence type="predicted"/>
<dbReference type="GO" id="GO:0008821">
    <property type="term" value="F:crossover junction DNA endonuclease activity"/>
    <property type="evidence" value="ECO:0007669"/>
    <property type="project" value="TreeGrafter"/>
</dbReference>
<dbReference type="GO" id="GO:0007131">
    <property type="term" value="P:reciprocal meiotic recombination"/>
    <property type="evidence" value="ECO:0007669"/>
    <property type="project" value="TreeGrafter"/>
</dbReference>
<gene>
    <name evidence="8" type="primary">rad55</name>
    <name evidence="8" type="ORF">SOMG_02681</name>
</gene>
<evidence type="ECO:0000259" key="7">
    <source>
        <dbReference type="PROSITE" id="PS50162"/>
    </source>
</evidence>
<dbReference type="GO" id="GO:0000400">
    <property type="term" value="F:four-way junction DNA binding"/>
    <property type="evidence" value="ECO:0007669"/>
    <property type="project" value="TreeGrafter"/>
</dbReference>
<reference evidence="8 9" key="1">
    <citation type="journal article" date="2023" name="G3 (Bethesda)">
        <title>A high-quality reference genome for the fission yeast Schizosaccharomyces osmophilus.</title>
        <authorList>
            <person name="Jia G.S."/>
            <person name="Zhang W.C."/>
            <person name="Liang Y."/>
            <person name="Liu X.H."/>
            <person name="Rhind N."/>
            <person name="Pidoux A."/>
            <person name="Brysch-Herzberg M."/>
            <person name="Du L.L."/>
        </authorList>
    </citation>
    <scope>NUCLEOTIDE SEQUENCE [LARGE SCALE GENOMIC DNA]</scope>
    <source>
        <strain evidence="8 9">CBS 15793</strain>
    </source>
</reference>
<organism evidence="8 9">
    <name type="scientific">Schizosaccharomyces osmophilus</name>
    <dbReference type="NCBI Taxonomy" id="2545709"/>
    <lineage>
        <taxon>Eukaryota</taxon>
        <taxon>Fungi</taxon>
        <taxon>Dikarya</taxon>
        <taxon>Ascomycota</taxon>
        <taxon>Taphrinomycotina</taxon>
        <taxon>Schizosaccharomycetes</taxon>
        <taxon>Schizosaccharomycetales</taxon>
        <taxon>Schizosaccharomycetaceae</taxon>
        <taxon>Schizosaccharomyces</taxon>
    </lineage>
</organism>
<dbReference type="InterPro" id="IPR020588">
    <property type="entry name" value="RecA_ATP-bd"/>
</dbReference>
<dbReference type="InterPro" id="IPR027417">
    <property type="entry name" value="P-loop_NTPase"/>
</dbReference>
<dbReference type="AlphaFoldDB" id="A0AAE9WBR7"/>
<dbReference type="EMBL" id="CP115612">
    <property type="protein sequence ID" value="WBW73391.1"/>
    <property type="molecule type" value="Genomic_DNA"/>
</dbReference>
<evidence type="ECO:0000313" key="9">
    <source>
        <dbReference type="Proteomes" id="UP001212411"/>
    </source>
</evidence>
<dbReference type="GeneID" id="80876161"/>
<feature type="domain" description="RecA family profile 1" evidence="7">
    <location>
        <begin position="21"/>
        <end position="245"/>
    </location>
</feature>
<protein>
    <submittedName>
        <fullName evidence="8">DNA recombination mediator, RecA family ATPase Rad55/Rhp55</fullName>
    </submittedName>
</protein>
<dbReference type="InterPro" id="IPR052093">
    <property type="entry name" value="HR_Repair_Mediator"/>
</dbReference>
<dbReference type="PANTHER" id="PTHR46239">
    <property type="entry name" value="DNA REPAIR PROTEIN RAD51 HOMOLOG 3 RAD51C"/>
    <property type="match status" value="1"/>
</dbReference>
<name>A0AAE9WBR7_9SCHI</name>
<dbReference type="SUPFAM" id="SSF52540">
    <property type="entry name" value="P-loop containing nucleoside triphosphate hydrolases"/>
    <property type="match status" value="1"/>
</dbReference>
<dbReference type="GO" id="GO:0005657">
    <property type="term" value="C:replication fork"/>
    <property type="evidence" value="ECO:0007669"/>
    <property type="project" value="TreeGrafter"/>
</dbReference>
<evidence type="ECO:0000256" key="1">
    <source>
        <dbReference type="ARBA" id="ARBA00004123"/>
    </source>
</evidence>
<dbReference type="GO" id="GO:0033065">
    <property type="term" value="C:Rad51C-XRCC3 complex"/>
    <property type="evidence" value="ECO:0007669"/>
    <property type="project" value="TreeGrafter"/>
</dbReference>
<evidence type="ECO:0000256" key="3">
    <source>
        <dbReference type="ARBA" id="ARBA00022763"/>
    </source>
</evidence>
<keyword evidence="4" id="KW-0067">ATP-binding</keyword>
<dbReference type="RefSeq" id="XP_056037634.1">
    <property type="nucleotide sequence ID" value="XM_056181472.1"/>
</dbReference>
<comment type="subcellular location">
    <subcellularLocation>
        <location evidence="1">Nucleus</location>
    </subcellularLocation>
</comment>
<dbReference type="GO" id="GO:0140664">
    <property type="term" value="F:ATP-dependent DNA damage sensor activity"/>
    <property type="evidence" value="ECO:0007669"/>
    <property type="project" value="InterPro"/>
</dbReference>
<dbReference type="PANTHER" id="PTHR46239:SF1">
    <property type="entry name" value="DNA REPAIR PROTEIN RAD51 HOMOLOG 3"/>
    <property type="match status" value="1"/>
</dbReference>
<keyword evidence="9" id="KW-1185">Reference proteome</keyword>
<accession>A0AAE9WBR7</accession>
<evidence type="ECO:0000256" key="6">
    <source>
        <dbReference type="ARBA" id="ARBA00023242"/>
    </source>
</evidence>
<dbReference type="KEGG" id="som:SOMG_02681"/>
<evidence type="ECO:0000256" key="5">
    <source>
        <dbReference type="ARBA" id="ARBA00023204"/>
    </source>
</evidence>
<keyword evidence="5" id="KW-0234">DNA repair</keyword>
<dbReference type="GO" id="GO:0033063">
    <property type="term" value="C:Rad51B-Rad51C-Rad51D-XRCC2 complex"/>
    <property type="evidence" value="ECO:0007669"/>
    <property type="project" value="TreeGrafter"/>
</dbReference>
<evidence type="ECO:0000256" key="2">
    <source>
        <dbReference type="ARBA" id="ARBA00022741"/>
    </source>
</evidence>
<keyword evidence="2" id="KW-0547">Nucleotide-binding</keyword>
<keyword evidence="3" id="KW-0227">DNA damage</keyword>
<keyword evidence="6" id="KW-0539">Nucleus</keyword>
<evidence type="ECO:0000256" key="4">
    <source>
        <dbReference type="ARBA" id="ARBA00022840"/>
    </source>
</evidence>
<dbReference type="Gene3D" id="3.40.50.300">
    <property type="entry name" value="P-loop containing nucleotide triphosphate hydrolases"/>
    <property type="match status" value="1"/>
</dbReference>
<evidence type="ECO:0000313" key="8">
    <source>
        <dbReference type="EMBL" id="WBW73391.1"/>
    </source>
</evidence>
<dbReference type="GO" id="GO:0005524">
    <property type="term" value="F:ATP binding"/>
    <property type="evidence" value="ECO:0007669"/>
    <property type="project" value="UniProtKB-KW"/>
</dbReference>
<dbReference type="Proteomes" id="UP001212411">
    <property type="component" value="Chromosome 2"/>
</dbReference>
<sequence>MISSQHRLSTQPAIRAYEAFSAPGFSFNSKLLNEAFGGTGLKRGFVSEICGAPGMGKTSLSLVLTANALLSGTKVLWIETCHPIPLSRLRYMLQSQVPSSQEEDNFSTLDEYLQLLDVYYAPSLANLLVYLKTFDDDLKQDDIGLIIIDNLSMPIQLAFPTCPDDYAYLRQRRSTSSRKTSMESLGKENMDSGLEKEVASKELIDPFPSSQTNLNKRKRVVGDINSMLSRISAAYQIAILVTTQMTSKVVSGMGAKLIPFLSTNWLDKVSSRLVLYCRHPMENDKFDGNFESNISHQSLRYAYMAKQLPGTSIDSELLFYVTENGLMDCRSLPINSSQRRKRSLMETDL</sequence>
<dbReference type="GO" id="GO:0000707">
    <property type="term" value="P:meiotic DNA recombinase assembly"/>
    <property type="evidence" value="ECO:0007669"/>
    <property type="project" value="TreeGrafter"/>
</dbReference>